<sequence>MANVTTDRHRRGTSGIVVDNSATELSVSVGIGTATTVNNEVEVDLKVVVGGWIAPETGTGFVTVIANNL</sequence>
<comment type="caution">
    <text evidence="1">The sequence shown here is derived from an EMBL/GenBank/DDBJ whole genome shotgun (WGS) entry which is preliminary data.</text>
</comment>
<gene>
    <name evidence="1" type="ORF">BHYA_0015g00410</name>
</gene>
<keyword evidence="2" id="KW-1185">Reference proteome</keyword>
<organism evidence="1 2">
    <name type="scientific">Botrytis hyacinthi</name>
    <dbReference type="NCBI Taxonomy" id="278943"/>
    <lineage>
        <taxon>Eukaryota</taxon>
        <taxon>Fungi</taxon>
        <taxon>Dikarya</taxon>
        <taxon>Ascomycota</taxon>
        <taxon>Pezizomycotina</taxon>
        <taxon>Leotiomycetes</taxon>
        <taxon>Helotiales</taxon>
        <taxon>Sclerotiniaceae</taxon>
        <taxon>Botrytis</taxon>
    </lineage>
</organism>
<accession>A0A4Z1GZE6</accession>
<name>A0A4Z1GZE6_9HELO</name>
<evidence type="ECO:0000313" key="2">
    <source>
        <dbReference type="Proteomes" id="UP000297814"/>
    </source>
</evidence>
<proteinExistence type="predicted"/>
<dbReference type="AlphaFoldDB" id="A0A4Z1GZE6"/>
<reference evidence="1 2" key="1">
    <citation type="submission" date="2017-12" db="EMBL/GenBank/DDBJ databases">
        <title>Comparative genomics of Botrytis spp.</title>
        <authorList>
            <person name="Valero-Jimenez C.A."/>
            <person name="Tapia P."/>
            <person name="Veloso J."/>
            <person name="Silva-Moreno E."/>
            <person name="Staats M."/>
            <person name="Valdes J.H."/>
            <person name="Van Kan J.A.L."/>
        </authorList>
    </citation>
    <scope>NUCLEOTIDE SEQUENCE [LARGE SCALE GENOMIC DNA]</scope>
    <source>
        <strain evidence="1 2">Bh0001</strain>
    </source>
</reference>
<evidence type="ECO:0000313" key="1">
    <source>
        <dbReference type="EMBL" id="TGO41878.1"/>
    </source>
</evidence>
<dbReference type="Proteomes" id="UP000297814">
    <property type="component" value="Unassembled WGS sequence"/>
</dbReference>
<dbReference type="EMBL" id="PQXK01000015">
    <property type="protein sequence ID" value="TGO41878.1"/>
    <property type="molecule type" value="Genomic_DNA"/>
</dbReference>
<protein>
    <submittedName>
        <fullName evidence="1">Uncharacterized protein</fullName>
    </submittedName>
</protein>